<dbReference type="AlphaFoldDB" id="A0AAV2PW87"/>
<feature type="non-terminal residue" evidence="2">
    <location>
        <position position="1"/>
    </location>
</feature>
<keyword evidence="1" id="KW-0472">Membrane</keyword>
<keyword evidence="1" id="KW-0812">Transmembrane</keyword>
<keyword evidence="3" id="KW-1185">Reference proteome</keyword>
<keyword evidence="1" id="KW-1133">Transmembrane helix</keyword>
<evidence type="ECO:0000256" key="1">
    <source>
        <dbReference type="SAM" id="Phobius"/>
    </source>
</evidence>
<feature type="transmembrane region" description="Helical" evidence="1">
    <location>
        <begin position="64"/>
        <end position="84"/>
    </location>
</feature>
<dbReference type="Proteomes" id="UP001497623">
    <property type="component" value="Unassembled WGS sequence"/>
</dbReference>
<evidence type="ECO:0000313" key="3">
    <source>
        <dbReference type="Proteomes" id="UP001497623"/>
    </source>
</evidence>
<gene>
    <name evidence="2" type="ORF">MNOR_LOCUS4018</name>
</gene>
<sequence length="399" mass="45391">ADAITKEIFVDAEQVTYRGNSFTALQNWTKRILRHLVMAYMVYTFNILQNWYKALVNWCQPILLRLVNLMPVIMAGLAFTLMVIDQVTDIVSSYEICTVPCKCVWHDFFSHCNAPNNLNMPQCSVALGDLKQFRDHCNIAENESECYKVELWTPKVLRHPLYCSSSVATILLPSIINSTYLLTSMWFLYPSLLRCMGLSDSSSFFSSCLKITLLVLYFLQILPYTWIVINFLIHLKSWKIGATEGLDEKEARENTSKKSKYIFSILEDTPQLLFHSMFLFNSAITHENSNFDAVYSVYADIDMLHIWSYLGVASSAASIALTLTLFKDLSNYKATVLQFVTTFISVGTRASLCATYATSVLNDSGPLTWPIVLLPVTAIVLFTIEYIVCFAYRFAVDSR</sequence>
<protein>
    <submittedName>
        <fullName evidence="2">Uncharacterized protein</fullName>
    </submittedName>
</protein>
<feature type="transmembrane region" description="Helical" evidence="1">
    <location>
        <begin position="32"/>
        <end position="52"/>
    </location>
</feature>
<organism evidence="2 3">
    <name type="scientific">Meganyctiphanes norvegica</name>
    <name type="common">Northern krill</name>
    <name type="synonym">Thysanopoda norvegica</name>
    <dbReference type="NCBI Taxonomy" id="48144"/>
    <lineage>
        <taxon>Eukaryota</taxon>
        <taxon>Metazoa</taxon>
        <taxon>Ecdysozoa</taxon>
        <taxon>Arthropoda</taxon>
        <taxon>Crustacea</taxon>
        <taxon>Multicrustacea</taxon>
        <taxon>Malacostraca</taxon>
        <taxon>Eumalacostraca</taxon>
        <taxon>Eucarida</taxon>
        <taxon>Euphausiacea</taxon>
        <taxon>Euphausiidae</taxon>
        <taxon>Meganyctiphanes</taxon>
    </lineage>
</organism>
<feature type="transmembrane region" description="Helical" evidence="1">
    <location>
        <begin position="167"/>
        <end position="189"/>
    </location>
</feature>
<feature type="transmembrane region" description="Helical" evidence="1">
    <location>
        <begin position="209"/>
        <end position="233"/>
    </location>
</feature>
<feature type="non-terminal residue" evidence="2">
    <location>
        <position position="399"/>
    </location>
</feature>
<feature type="transmembrane region" description="Helical" evidence="1">
    <location>
        <begin position="369"/>
        <end position="392"/>
    </location>
</feature>
<comment type="caution">
    <text evidence="2">The sequence shown here is derived from an EMBL/GenBank/DDBJ whole genome shotgun (WGS) entry which is preliminary data.</text>
</comment>
<name>A0AAV2PW87_MEGNR</name>
<dbReference type="EMBL" id="CAXKWB010001443">
    <property type="protein sequence ID" value="CAL4064369.1"/>
    <property type="molecule type" value="Genomic_DNA"/>
</dbReference>
<feature type="transmembrane region" description="Helical" evidence="1">
    <location>
        <begin position="304"/>
        <end position="324"/>
    </location>
</feature>
<reference evidence="2 3" key="1">
    <citation type="submission" date="2024-05" db="EMBL/GenBank/DDBJ databases">
        <authorList>
            <person name="Wallberg A."/>
        </authorList>
    </citation>
    <scope>NUCLEOTIDE SEQUENCE [LARGE SCALE GENOMIC DNA]</scope>
</reference>
<evidence type="ECO:0000313" key="2">
    <source>
        <dbReference type="EMBL" id="CAL4064369.1"/>
    </source>
</evidence>
<proteinExistence type="predicted"/>
<accession>A0AAV2PW87</accession>